<gene>
    <name evidence="2" type="ORF">AXF13_02305</name>
</gene>
<keyword evidence="2" id="KW-0648">Protein biosynthesis</keyword>
<keyword evidence="2" id="KW-0396">Initiation factor</keyword>
<protein>
    <submittedName>
        <fullName evidence="2">Translation initiation factor IF-2</fullName>
    </submittedName>
</protein>
<feature type="domain" description="GGDEF" evidence="1">
    <location>
        <begin position="100"/>
        <end position="248"/>
    </location>
</feature>
<evidence type="ECO:0000259" key="1">
    <source>
        <dbReference type="Pfam" id="PF00990"/>
    </source>
</evidence>
<name>A0A0X8JIL5_9BACT</name>
<reference evidence="3" key="1">
    <citation type="submission" date="2016-02" db="EMBL/GenBank/DDBJ databases">
        <authorList>
            <person name="Holder M.E."/>
            <person name="Ajami N.J."/>
            <person name="Petrosino J.F."/>
        </authorList>
    </citation>
    <scope>NUCLEOTIDE SEQUENCE [LARGE SCALE GENOMIC DNA]</scope>
    <source>
        <strain evidence="3">CCUG 45958</strain>
    </source>
</reference>
<dbReference type="Pfam" id="PF00990">
    <property type="entry name" value="GGDEF"/>
    <property type="match status" value="1"/>
</dbReference>
<dbReference type="AlphaFoldDB" id="A0A0X8JIL5"/>
<proteinExistence type="predicted"/>
<dbReference type="InterPro" id="IPR000160">
    <property type="entry name" value="GGDEF_dom"/>
</dbReference>
<dbReference type="RefSeq" id="WP_008685495.1">
    <property type="nucleotide sequence ID" value="NZ_CP014229.1"/>
</dbReference>
<dbReference type="Gene3D" id="3.30.70.270">
    <property type="match status" value="1"/>
</dbReference>
<dbReference type="KEGG" id="dfi:AXF13_02305"/>
<dbReference type="InterPro" id="IPR029787">
    <property type="entry name" value="Nucleotide_cyclase"/>
</dbReference>
<dbReference type="SUPFAM" id="SSF55073">
    <property type="entry name" value="Nucleotide cyclase"/>
    <property type="match status" value="1"/>
</dbReference>
<dbReference type="InterPro" id="IPR043128">
    <property type="entry name" value="Rev_trsase/Diguanyl_cyclase"/>
</dbReference>
<dbReference type="Proteomes" id="UP000069241">
    <property type="component" value="Chromosome"/>
</dbReference>
<evidence type="ECO:0000313" key="3">
    <source>
        <dbReference type="Proteomes" id="UP000069241"/>
    </source>
</evidence>
<dbReference type="STRING" id="44742.AXF13_02305"/>
<dbReference type="GO" id="GO:0003743">
    <property type="term" value="F:translation initiation factor activity"/>
    <property type="evidence" value="ECO:0007669"/>
    <property type="project" value="UniProtKB-KW"/>
</dbReference>
<keyword evidence="3" id="KW-1185">Reference proteome</keyword>
<dbReference type="EMBL" id="CP014229">
    <property type="protein sequence ID" value="AMD89038.1"/>
    <property type="molecule type" value="Genomic_DNA"/>
</dbReference>
<organism evidence="2 3">
    <name type="scientific">Desulfovibrio fairfieldensis</name>
    <dbReference type="NCBI Taxonomy" id="44742"/>
    <lineage>
        <taxon>Bacteria</taxon>
        <taxon>Pseudomonadati</taxon>
        <taxon>Thermodesulfobacteriota</taxon>
        <taxon>Desulfovibrionia</taxon>
        <taxon>Desulfovibrionales</taxon>
        <taxon>Desulfovibrionaceae</taxon>
        <taxon>Desulfovibrio</taxon>
    </lineage>
</organism>
<sequence length="280" mass="30222">MSNNAEFDALARELRALREEGCGDAVPRTREAMLVVRLVRGLSRQRWQEFCRAFPLSQWCALPVPGASPEGRVADLRSDVQPPMPPDMPPDALIGALSAELFAAQLSRELLRLARNGGGLSLILAALSERRRLCVALGDGTVKRLERLLAETLRDNLDACDSLGDIAPGRYALLLPGMGQLKARRLAERLQHAFEEQARPLFPTGGISAGTGASCALGIVCVSQGAEGRALDLLSKADTALNTAIQQENGHIHQEAPTPLGERTTLVHSSEKRFLFFGGE</sequence>
<evidence type="ECO:0000313" key="2">
    <source>
        <dbReference type="EMBL" id="AMD89038.1"/>
    </source>
</evidence>
<accession>A0A0X8JIL5</accession>